<sequence length="137" mass="15067">MIVLGAVPGLAEDSARDLVDTLNAIDTEPDPPAETDAEQAGRAARHLAGQTHLVVQARDPEPRRAFLRWISHGRFGRRRGWPRIERLDAPWQDTVSAERSGWRMRSATLSGESAFRWTISFAAGAGSAGSSRLELHQ</sequence>
<proteinExistence type="predicted"/>
<evidence type="ECO:0000256" key="1">
    <source>
        <dbReference type="SAM" id="MobiDB-lite"/>
    </source>
</evidence>
<protein>
    <submittedName>
        <fullName evidence="2">Uncharacterized protein</fullName>
    </submittedName>
</protein>
<name>A0A1G8BY08_9ACTN</name>
<dbReference type="Proteomes" id="UP000199202">
    <property type="component" value="Unassembled WGS sequence"/>
</dbReference>
<accession>A0A1G8BY08</accession>
<dbReference type="AlphaFoldDB" id="A0A1G8BY08"/>
<gene>
    <name evidence="2" type="ORF">SAMN05421869_102149</name>
</gene>
<reference evidence="2 3" key="1">
    <citation type="submission" date="2016-10" db="EMBL/GenBank/DDBJ databases">
        <authorList>
            <person name="de Groot N.N."/>
        </authorList>
    </citation>
    <scope>NUCLEOTIDE SEQUENCE [LARGE SCALE GENOMIC DNA]</scope>
    <source>
        <strain evidence="2 3">CGMCC 4.6533</strain>
    </source>
</reference>
<evidence type="ECO:0000313" key="2">
    <source>
        <dbReference type="EMBL" id="SDH38101.1"/>
    </source>
</evidence>
<feature type="region of interest" description="Disordered" evidence="1">
    <location>
        <begin position="24"/>
        <end position="53"/>
    </location>
</feature>
<evidence type="ECO:0000313" key="3">
    <source>
        <dbReference type="Proteomes" id="UP000199202"/>
    </source>
</evidence>
<dbReference type="EMBL" id="FNDJ01000002">
    <property type="protein sequence ID" value="SDH38101.1"/>
    <property type="molecule type" value="Genomic_DNA"/>
</dbReference>
<organism evidence="2 3">
    <name type="scientific">Nonomuraea jiangxiensis</name>
    <dbReference type="NCBI Taxonomy" id="633440"/>
    <lineage>
        <taxon>Bacteria</taxon>
        <taxon>Bacillati</taxon>
        <taxon>Actinomycetota</taxon>
        <taxon>Actinomycetes</taxon>
        <taxon>Streptosporangiales</taxon>
        <taxon>Streptosporangiaceae</taxon>
        <taxon>Nonomuraea</taxon>
    </lineage>
</organism>
<feature type="compositionally biased region" description="Acidic residues" evidence="1">
    <location>
        <begin position="27"/>
        <end position="37"/>
    </location>
</feature>
<dbReference type="RefSeq" id="WP_090929416.1">
    <property type="nucleotide sequence ID" value="NZ_FNDJ01000002.1"/>
</dbReference>
<keyword evidence="3" id="KW-1185">Reference proteome</keyword>